<dbReference type="GeneID" id="25411789"/>
<feature type="region of interest" description="Disordered" evidence="5">
    <location>
        <begin position="212"/>
        <end position="260"/>
    </location>
</feature>
<dbReference type="PANTHER" id="PTHR23164">
    <property type="entry name" value="EARLY ENDOSOME ANTIGEN 1"/>
    <property type="match status" value="1"/>
</dbReference>
<dbReference type="SUPFAM" id="SSF57903">
    <property type="entry name" value="FYVE/PHD zinc finger"/>
    <property type="match status" value="1"/>
</dbReference>
<dbReference type="PROSITE" id="PS50178">
    <property type="entry name" value="ZF_FYVE"/>
    <property type="match status" value="1"/>
</dbReference>
<keyword evidence="8" id="KW-1185">Reference proteome</keyword>
<dbReference type="HOGENOM" id="CLU_082207_0_0_1"/>
<accession>A0A074WKN0</accession>
<dbReference type="InterPro" id="IPR013083">
    <property type="entry name" value="Znf_RING/FYVE/PHD"/>
</dbReference>
<evidence type="ECO:0000256" key="5">
    <source>
        <dbReference type="SAM" id="MobiDB-lite"/>
    </source>
</evidence>
<evidence type="ECO:0000256" key="1">
    <source>
        <dbReference type="ARBA" id="ARBA00022723"/>
    </source>
</evidence>
<dbReference type="AlphaFoldDB" id="A0A074WKN0"/>
<feature type="compositionally biased region" description="Low complexity" evidence="5">
    <location>
        <begin position="28"/>
        <end position="42"/>
    </location>
</feature>
<feature type="compositionally biased region" description="Polar residues" evidence="5">
    <location>
        <begin position="1"/>
        <end position="27"/>
    </location>
</feature>
<dbReference type="PANTHER" id="PTHR23164:SF30">
    <property type="entry name" value="EARLY ENDOSOME ANTIGEN 1"/>
    <property type="match status" value="1"/>
</dbReference>
<dbReference type="SMART" id="SM00064">
    <property type="entry name" value="FYVE"/>
    <property type="match status" value="1"/>
</dbReference>
<dbReference type="Gene3D" id="3.30.40.10">
    <property type="entry name" value="Zinc/RING finger domain, C3HC4 (zinc finger)"/>
    <property type="match status" value="1"/>
</dbReference>
<keyword evidence="2 4" id="KW-0863">Zinc-finger</keyword>
<organism evidence="7 8">
    <name type="scientific">Aureobasidium namibiae CBS 147.97</name>
    <dbReference type="NCBI Taxonomy" id="1043004"/>
    <lineage>
        <taxon>Eukaryota</taxon>
        <taxon>Fungi</taxon>
        <taxon>Dikarya</taxon>
        <taxon>Ascomycota</taxon>
        <taxon>Pezizomycotina</taxon>
        <taxon>Dothideomycetes</taxon>
        <taxon>Dothideomycetidae</taxon>
        <taxon>Dothideales</taxon>
        <taxon>Saccotheciaceae</taxon>
        <taxon>Aureobasidium</taxon>
    </lineage>
</organism>
<reference evidence="7 8" key="1">
    <citation type="journal article" date="2014" name="BMC Genomics">
        <title>Genome sequencing of four Aureobasidium pullulans varieties: biotechnological potential, stress tolerance, and description of new species.</title>
        <authorList>
            <person name="Gostin Ar C."/>
            <person name="Ohm R.A."/>
            <person name="Kogej T."/>
            <person name="Sonjak S."/>
            <person name="Turk M."/>
            <person name="Zajc J."/>
            <person name="Zalar P."/>
            <person name="Grube M."/>
            <person name="Sun H."/>
            <person name="Han J."/>
            <person name="Sharma A."/>
            <person name="Chiniquy J."/>
            <person name="Ngan C.Y."/>
            <person name="Lipzen A."/>
            <person name="Barry K."/>
            <person name="Grigoriev I.V."/>
            <person name="Gunde-Cimerman N."/>
        </authorList>
    </citation>
    <scope>NUCLEOTIDE SEQUENCE [LARGE SCALE GENOMIC DNA]</scope>
    <source>
        <strain evidence="7 8">CBS 147.97</strain>
    </source>
</reference>
<evidence type="ECO:0000256" key="4">
    <source>
        <dbReference type="PROSITE-ProRule" id="PRU00091"/>
    </source>
</evidence>
<evidence type="ECO:0000256" key="2">
    <source>
        <dbReference type="ARBA" id="ARBA00022771"/>
    </source>
</evidence>
<dbReference type="InterPro" id="IPR000306">
    <property type="entry name" value="Znf_FYVE"/>
</dbReference>
<dbReference type="RefSeq" id="XP_013424541.1">
    <property type="nucleotide sequence ID" value="XM_013569087.1"/>
</dbReference>
<dbReference type="STRING" id="1043004.A0A074WKN0"/>
<proteinExistence type="predicted"/>
<gene>
    <name evidence="7" type="ORF">M436DRAFT_53504</name>
</gene>
<dbReference type="InterPro" id="IPR011011">
    <property type="entry name" value="Znf_FYVE_PHD"/>
</dbReference>
<protein>
    <recommendedName>
        <fullName evidence="6">FYVE-type domain-containing protein</fullName>
    </recommendedName>
</protein>
<dbReference type="Proteomes" id="UP000027730">
    <property type="component" value="Unassembled WGS sequence"/>
</dbReference>
<evidence type="ECO:0000313" key="7">
    <source>
        <dbReference type="EMBL" id="KEQ70397.1"/>
    </source>
</evidence>
<name>A0A074WKN0_9PEZI</name>
<dbReference type="GO" id="GO:0008270">
    <property type="term" value="F:zinc ion binding"/>
    <property type="evidence" value="ECO:0007669"/>
    <property type="project" value="UniProtKB-KW"/>
</dbReference>
<feature type="region of interest" description="Disordered" evidence="5">
    <location>
        <begin position="1"/>
        <end position="89"/>
    </location>
</feature>
<feature type="compositionally biased region" description="Polar residues" evidence="5">
    <location>
        <begin position="71"/>
        <end position="88"/>
    </location>
</feature>
<keyword evidence="3" id="KW-0862">Zinc</keyword>
<dbReference type="CDD" id="cd15760">
    <property type="entry name" value="FYVE_scVPS27p_like"/>
    <property type="match status" value="1"/>
</dbReference>
<dbReference type="InterPro" id="IPR017455">
    <property type="entry name" value="Znf_FYVE-rel"/>
</dbReference>
<sequence length="260" mass="28917">MATTFAQHPQPLQSPTYIYTSQPQYGDSTTPPSNNVSPSSRSAYMHAKQVRQPKQPLYIPAVLRPTELPGSRQTSLTPPRSAHSSMDMSSDGFKFDDSRSFGPWGPASISRVVSDEWNETKSAVTGAPTRNHWKPDSTAAQCKSSTCTRPFSMLNRRHHCRRCGDIFCSSHSPHAIPLDQEARFHPEGTLQRACDNCWTDYRAWRAVRPSRTNSVTSRDSNETMFTQPVGVPNQNKSSGEQQPIGSVAQSVGGNWNWSTF</sequence>
<dbReference type="OrthoDB" id="10018316at2759"/>
<feature type="domain" description="FYVE-type" evidence="6">
    <location>
        <begin position="147"/>
        <end position="202"/>
    </location>
</feature>
<evidence type="ECO:0000259" key="6">
    <source>
        <dbReference type="PROSITE" id="PS50178"/>
    </source>
</evidence>
<dbReference type="Pfam" id="PF01363">
    <property type="entry name" value="FYVE"/>
    <property type="match status" value="1"/>
</dbReference>
<dbReference type="EMBL" id="KL584717">
    <property type="protein sequence ID" value="KEQ70397.1"/>
    <property type="molecule type" value="Genomic_DNA"/>
</dbReference>
<evidence type="ECO:0000313" key="8">
    <source>
        <dbReference type="Proteomes" id="UP000027730"/>
    </source>
</evidence>
<evidence type="ECO:0000256" key="3">
    <source>
        <dbReference type="ARBA" id="ARBA00022833"/>
    </source>
</evidence>
<keyword evidence="1" id="KW-0479">Metal-binding</keyword>